<dbReference type="CDD" id="cd08414">
    <property type="entry name" value="PBP2_LTTR_aromatics_like"/>
    <property type="match status" value="1"/>
</dbReference>
<feature type="domain" description="HTH lysR-type" evidence="5">
    <location>
        <begin position="1"/>
        <end position="58"/>
    </location>
</feature>
<name>A0A6G4XI02_9ACTN</name>
<evidence type="ECO:0000313" key="6">
    <source>
        <dbReference type="EMBL" id="NGO77196.1"/>
    </source>
</evidence>
<keyword evidence="2" id="KW-0805">Transcription regulation</keyword>
<dbReference type="SUPFAM" id="SSF53850">
    <property type="entry name" value="Periplasmic binding protein-like II"/>
    <property type="match status" value="1"/>
</dbReference>
<dbReference type="InterPro" id="IPR005119">
    <property type="entry name" value="LysR_subst-bd"/>
</dbReference>
<comment type="caution">
    <text evidence="6">The sequence shown here is derived from an EMBL/GenBank/DDBJ whole genome shotgun (WGS) entry which is preliminary data.</text>
</comment>
<evidence type="ECO:0000259" key="5">
    <source>
        <dbReference type="PROSITE" id="PS50931"/>
    </source>
</evidence>
<organism evidence="6 7">
    <name type="scientific">Streptomyces mesophilus</name>
    <dbReference type="NCBI Taxonomy" id="1775132"/>
    <lineage>
        <taxon>Bacteria</taxon>
        <taxon>Bacillati</taxon>
        <taxon>Actinomycetota</taxon>
        <taxon>Actinomycetes</taxon>
        <taxon>Kitasatosporales</taxon>
        <taxon>Streptomycetaceae</taxon>
        <taxon>Streptomyces</taxon>
    </lineage>
</organism>
<proteinExistence type="inferred from homology"/>
<dbReference type="SUPFAM" id="SSF46785">
    <property type="entry name" value="Winged helix' DNA-binding domain"/>
    <property type="match status" value="1"/>
</dbReference>
<dbReference type="Pfam" id="PF00126">
    <property type="entry name" value="HTH_1"/>
    <property type="match status" value="1"/>
</dbReference>
<dbReference type="Gene3D" id="1.10.10.10">
    <property type="entry name" value="Winged helix-like DNA-binding domain superfamily/Winged helix DNA-binding domain"/>
    <property type="match status" value="1"/>
</dbReference>
<dbReference type="Gene3D" id="3.40.190.10">
    <property type="entry name" value="Periplasmic binding protein-like II"/>
    <property type="match status" value="2"/>
</dbReference>
<dbReference type="InterPro" id="IPR000847">
    <property type="entry name" value="LysR_HTH_N"/>
</dbReference>
<dbReference type="InterPro" id="IPR036388">
    <property type="entry name" value="WH-like_DNA-bd_sf"/>
</dbReference>
<keyword evidence="3" id="KW-0238">DNA-binding</keyword>
<evidence type="ECO:0000256" key="1">
    <source>
        <dbReference type="ARBA" id="ARBA00009437"/>
    </source>
</evidence>
<comment type="similarity">
    <text evidence="1">Belongs to the LysR transcriptional regulatory family.</text>
</comment>
<dbReference type="GO" id="GO:0003677">
    <property type="term" value="F:DNA binding"/>
    <property type="evidence" value="ECO:0007669"/>
    <property type="project" value="UniProtKB-KW"/>
</dbReference>
<evidence type="ECO:0000313" key="7">
    <source>
        <dbReference type="Proteomes" id="UP000481109"/>
    </source>
</evidence>
<sequence>MELRDIEIFLTLSEELHFGRTAERLHVTQARVSQSIAKQERRIGGSLFRRTSRRVELTSIGARLYTELKPAYQQILTSTRTAAETARGIHGTLTIGTMGALYHILTTTNAEFRGRHPAAELDFVEIQPTAPFAELRSGEVDLALLWLPVRESDLTVGQVMSERPVVAMIGSGHPLAKRSSIRMEDFGDYEVPWSSRPLPKYYEEALIPFHTPSGRPVRRGTKVSTWQETLIAVSAGEVIQAIQAEAADYYPWPGVIYLPIDDAPMGRWAFVWRTDAETPLLRAYIESAGNVA</sequence>
<dbReference type="EMBL" id="JAAKZW010000057">
    <property type="protein sequence ID" value="NGO77196.1"/>
    <property type="molecule type" value="Genomic_DNA"/>
</dbReference>
<dbReference type="AlphaFoldDB" id="A0A6G4XI02"/>
<dbReference type="Proteomes" id="UP000481109">
    <property type="component" value="Unassembled WGS sequence"/>
</dbReference>
<dbReference type="Pfam" id="PF03466">
    <property type="entry name" value="LysR_substrate"/>
    <property type="match status" value="1"/>
</dbReference>
<evidence type="ECO:0000256" key="3">
    <source>
        <dbReference type="ARBA" id="ARBA00023125"/>
    </source>
</evidence>
<keyword evidence="7" id="KW-1185">Reference proteome</keyword>
<dbReference type="PANTHER" id="PTHR30346:SF0">
    <property type="entry name" value="HCA OPERON TRANSCRIPTIONAL ACTIVATOR HCAR"/>
    <property type="match status" value="1"/>
</dbReference>
<keyword evidence="4" id="KW-0804">Transcription</keyword>
<protein>
    <submittedName>
        <fullName evidence="6">LysR family transcriptional regulator</fullName>
    </submittedName>
</protein>
<reference evidence="6 7" key="1">
    <citation type="submission" date="2020-02" db="EMBL/GenBank/DDBJ databases">
        <title>Whole-genome analyses of novel actinobacteria.</title>
        <authorList>
            <person name="Sahin N."/>
            <person name="Tokatli A."/>
        </authorList>
    </citation>
    <scope>NUCLEOTIDE SEQUENCE [LARGE SCALE GENOMIC DNA]</scope>
    <source>
        <strain evidence="6 7">YC504</strain>
    </source>
</reference>
<dbReference type="FunFam" id="1.10.10.10:FF:000001">
    <property type="entry name" value="LysR family transcriptional regulator"/>
    <property type="match status" value="1"/>
</dbReference>
<dbReference type="PROSITE" id="PS50931">
    <property type="entry name" value="HTH_LYSR"/>
    <property type="match status" value="1"/>
</dbReference>
<dbReference type="InterPro" id="IPR036390">
    <property type="entry name" value="WH_DNA-bd_sf"/>
</dbReference>
<dbReference type="GO" id="GO:0032993">
    <property type="term" value="C:protein-DNA complex"/>
    <property type="evidence" value="ECO:0007669"/>
    <property type="project" value="TreeGrafter"/>
</dbReference>
<evidence type="ECO:0000256" key="2">
    <source>
        <dbReference type="ARBA" id="ARBA00023015"/>
    </source>
</evidence>
<dbReference type="GO" id="GO:0003700">
    <property type="term" value="F:DNA-binding transcription factor activity"/>
    <property type="evidence" value="ECO:0007669"/>
    <property type="project" value="InterPro"/>
</dbReference>
<evidence type="ECO:0000256" key="4">
    <source>
        <dbReference type="ARBA" id="ARBA00023163"/>
    </source>
</evidence>
<accession>A0A6G4XI02</accession>
<gene>
    <name evidence="6" type="ORF">G6045_16235</name>
</gene>
<dbReference type="PANTHER" id="PTHR30346">
    <property type="entry name" value="TRANSCRIPTIONAL DUAL REGULATOR HCAR-RELATED"/>
    <property type="match status" value="1"/>
</dbReference>